<dbReference type="EMBL" id="OU963862">
    <property type="protein sequence ID" value="CAH0382465.1"/>
    <property type="molecule type" value="Genomic_DNA"/>
</dbReference>
<dbReference type="SUPFAM" id="SSF50044">
    <property type="entry name" value="SH3-domain"/>
    <property type="match status" value="1"/>
</dbReference>
<dbReference type="InterPro" id="IPR036028">
    <property type="entry name" value="SH3-like_dom_sf"/>
</dbReference>
<feature type="region of interest" description="Disordered" evidence="2">
    <location>
        <begin position="1"/>
        <end position="89"/>
    </location>
</feature>
<protein>
    <recommendedName>
        <fullName evidence="3">SH3 domain-containing protein</fullName>
    </recommendedName>
</protein>
<evidence type="ECO:0000259" key="3">
    <source>
        <dbReference type="Pfam" id="PF00018"/>
    </source>
</evidence>
<accession>A0A9N9ZYS7</accession>
<dbReference type="AlphaFoldDB" id="A0A9N9ZYS7"/>
<organism evidence="4 5">
    <name type="scientific">Bemisia tabaci</name>
    <name type="common">Sweetpotato whitefly</name>
    <name type="synonym">Aleurodes tabaci</name>
    <dbReference type="NCBI Taxonomy" id="7038"/>
    <lineage>
        <taxon>Eukaryota</taxon>
        <taxon>Metazoa</taxon>
        <taxon>Ecdysozoa</taxon>
        <taxon>Arthropoda</taxon>
        <taxon>Hexapoda</taxon>
        <taxon>Insecta</taxon>
        <taxon>Pterygota</taxon>
        <taxon>Neoptera</taxon>
        <taxon>Paraneoptera</taxon>
        <taxon>Hemiptera</taxon>
        <taxon>Sternorrhyncha</taxon>
        <taxon>Aleyrodoidea</taxon>
        <taxon>Aleyrodidae</taxon>
        <taxon>Aleyrodinae</taxon>
        <taxon>Bemisia</taxon>
    </lineage>
</organism>
<dbReference type="Gene3D" id="2.30.30.40">
    <property type="entry name" value="SH3 Domains"/>
    <property type="match status" value="1"/>
</dbReference>
<dbReference type="Pfam" id="PF00018">
    <property type="entry name" value="SH3_1"/>
    <property type="match status" value="1"/>
</dbReference>
<evidence type="ECO:0000256" key="2">
    <source>
        <dbReference type="SAM" id="MobiDB-lite"/>
    </source>
</evidence>
<dbReference type="Proteomes" id="UP001152759">
    <property type="component" value="Chromosome 1"/>
</dbReference>
<feature type="compositionally biased region" description="Basic residues" evidence="2">
    <location>
        <begin position="61"/>
        <end position="80"/>
    </location>
</feature>
<gene>
    <name evidence="4" type="ORF">BEMITA_LOCUS2004</name>
</gene>
<dbReference type="KEGG" id="btab:109043990"/>
<feature type="compositionally biased region" description="Basic and acidic residues" evidence="2">
    <location>
        <begin position="19"/>
        <end position="48"/>
    </location>
</feature>
<sequence>MGLKPSSLDRAKTTQNWVLKDRTHSDKTSIKVRSNDRNIERSNIRKFPDWTNPELTDSGTPRRRERRQRHGQRRHLHSRNSKSSSSHHSEKVRFGYQIIDIDAFLAKASLSNPGNIPVVLSSPCVLYQTRFGGYQDEIPLPLGMVVNAVFKNQNWLYVQTPHSEEGYIPYNTCLPLGILPPPSSKTSPCWETHTDIFPRPTGNKTDYEKLRVGSKSECGDSLGRYYNFRQPVFNCGEHSIDRLYLKATSHPKDKGFCQTLLVISDDFQSDDHNTLAVNKNDVVVLINRHMNNWFWVRNKLGQEGLIPSHIAGDGYL</sequence>
<evidence type="ECO:0000313" key="5">
    <source>
        <dbReference type="Proteomes" id="UP001152759"/>
    </source>
</evidence>
<keyword evidence="1" id="KW-0728">SH3 domain</keyword>
<evidence type="ECO:0000313" key="4">
    <source>
        <dbReference type="EMBL" id="CAH0382465.1"/>
    </source>
</evidence>
<dbReference type="InterPro" id="IPR001452">
    <property type="entry name" value="SH3_domain"/>
</dbReference>
<evidence type="ECO:0000256" key="1">
    <source>
        <dbReference type="ARBA" id="ARBA00022443"/>
    </source>
</evidence>
<proteinExistence type="predicted"/>
<reference evidence="4" key="1">
    <citation type="submission" date="2021-12" db="EMBL/GenBank/DDBJ databases">
        <authorList>
            <person name="King R."/>
        </authorList>
    </citation>
    <scope>NUCLEOTIDE SEQUENCE</scope>
</reference>
<name>A0A9N9ZYS7_BEMTA</name>
<dbReference type="CDD" id="cd00174">
    <property type="entry name" value="SH3"/>
    <property type="match status" value="1"/>
</dbReference>
<keyword evidence="5" id="KW-1185">Reference proteome</keyword>
<feature type="domain" description="SH3" evidence="3">
    <location>
        <begin position="266"/>
        <end position="308"/>
    </location>
</feature>